<dbReference type="PANTHER" id="PTHR42945">
    <property type="entry name" value="HISTIDINE BIOSYNTHESIS BIFUNCTIONAL PROTEIN"/>
    <property type="match status" value="1"/>
</dbReference>
<keyword evidence="12" id="KW-0479">Metal-binding</keyword>
<evidence type="ECO:0000256" key="5">
    <source>
        <dbReference type="ARBA" id="ARBA00007731"/>
    </source>
</evidence>
<dbReference type="SUPFAM" id="SSF141734">
    <property type="entry name" value="HisI-like"/>
    <property type="match status" value="1"/>
</dbReference>
<dbReference type="GO" id="GO:0004635">
    <property type="term" value="F:phosphoribosyl-AMP cyclohydrolase activity"/>
    <property type="evidence" value="ECO:0007669"/>
    <property type="project" value="UniProtKB-UniRule"/>
</dbReference>
<dbReference type="Pfam" id="PF01502">
    <property type="entry name" value="PRA-CH"/>
    <property type="match status" value="1"/>
</dbReference>
<evidence type="ECO:0000256" key="8">
    <source>
        <dbReference type="ARBA" id="ARBA00022605"/>
    </source>
</evidence>
<comment type="subcellular location">
    <subcellularLocation>
        <location evidence="12">Cytoplasm</location>
    </subcellularLocation>
</comment>
<dbReference type="GO" id="GO:0004636">
    <property type="term" value="F:phosphoribosyl-ATP diphosphatase activity"/>
    <property type="evidence" value="ECO:0007669"/>
    <property type="project" value="UniProtKB-EC"/>
</dbReference>
<feature type="binding site" evidence="12">
    <location>
        <position position="114"/>
    </location>
    <ligand>
        <name>Zn(2+)</name>
        <dbReference type="ChEBI" id="CHEBI:29105"/>
        <note>ligand shared between dimeric partners</note>
    </ligand>
</feature>
<dbReference type="RefSeq" id="WP_425466944.1">
    <property type="nucleotide sequence ID" value="NZ_BAAAMD010000003.1"/>
</dbReference>
<comment type="similarity">
    <text evidence="12">Belongs to the PRA-CH family.</text>
</comment>
<evidence type="ECO:0000313" key="15">
    <source>
        <dbReference type="Proteomes" id="UP000316196"/>
    </source>
</evidence>
<reference evidence="14 15" key="1">
    <citation type="submission" date="2019-06" db="EMBL/GenBank/DDBJ databases">
        <title>Sequencing the genomes of 1000 actinobacteria strains.</title>
        <authorList>
            <person name="Klenk H.-P."/>
        </authorList>
    </citation>
    <scope>NUCLEOTIDE SEQUENCE [LARGE SCALE GENOMIC DNA]</scope>
    <source>
        <strain evidence="14 15">DSM 8251</strain>
    </source>
</reference>
<keyword evidence="12" id="KW-0862">Zinc</keyword>
<keyword evidence="15" id="KW-1185">Reference proteome</keyword>
<evidence type="ECO:0000256" key="11">
    <source>
        <dbReference type="ARBA" id="ARBA00023102"/>
    </source>
</evidence>
<accession>A0A542ZQ42</accession>
<comment type="catalytic activity">
    <reaction evidence="2">
        <text>1-(5-phospho-beta-D-ribosyl)-ATP + H2O = 1-(5-phospho-beta-D-ribosyl)-5'-AMP + diphosphate + H(+)</text>
        <dbReference type="Rhea" id="RHEA:22828"/>
        <dbReference type="ChEBI" id="CHEBI:15377"/>
        <dbReference type="ChEBI" id="CHEBI:15378"/>
        <dbReference type="ChEBI" id="CHEBI:33019"/>
        <dbReference type="ChEBI" id="CHEBI:59457"/>
        <dbReference type="ChEBI" id="CHEBI:73183"/>
        <dbReference type="EC" id="3.6.1.31"/>
    </reaction>
</comment>
<protein>
    <recommendedName>
        <fullName evidence="12">Phosphoribosyl-AMP cyclohydrolase</fullName>
        <shortName evidence="12">PRA-CH</shortName>
        <ecNumber evidence="12">3.5.4.19</ecNumber>
    </recommendedName>
</protein>
<dbReference type="Proteomes" id="UP000316196">
    <property type="component" value="Unassembled WGS sequence"/>
</dbReference>
<comment type="caution">
    <text evidence="14">The sequence shown here is derived from an EMBL/GenBank/DDBJ whole genome shotgun (WGS) entry which is preliminary data.</text>
</comment>
<organism evidence="14 15">
    <name type="scientific">Propioniferax innocua</name>
    <dbReference type="NCBI Taxonomy" id="1753"/>
    <lineage>
        <taxon>Bacteria</taxon>
        <taxon>Bacillati</taxon>
        <taxon>Actinomycetota</taxon>
        <taxon>Actinomycetes</taxon>
        <taxon>Propionibacteriales</taxon>
        <taxon>Propionibacteriaceae</taxon>
        <taxon>Propioniferax</taxon>
    </lineage>
</organism>
<evidence type="ECO:0000256" key="2">
    <source>
        <dbReference type="ARBA" id="ARBA00001460"/>
    </source>
</evidence>
<dbReference type="AlphaFoldDB" id="A0A542ZQ42"/>
<comment type="similarity">
    <text evidence="6">In the N-terminal section; belongs to the PRA-CH family.</text>
</comment>
<comment type="similarity">
    <text evidence="5">In the C-terminal section; belongs to the PRA-PH family.</text>
</comment>
<dbReference type="EMBL" id="VFOR01000001">
    <property type="protein sequence ID" value="TQL62464.1"/>
    <property type="molecule type" value="Genomic_DNA"/>
</dbReference>
<gene>
    <name evidence="12" type="primary">hisI</name>
    <name evidence="14" type="ORF">FB460_0241</name>
</gene>
<dbReference type="Gene3D" id="3.10.20.810">
    <property type="entry name" value="Phosphoribosyl-AMP cyclohydrolase"/>
    <property type="match status" value="1"/>
</dbReference>
<dbReference type="GO" id="GO:0000287">
    <property type="term" value="F:magnesium ion binding"/>
    <property type="evidence" value="ECO:0007669"/>
    <property type="project" value="UniProtKB-UniRule"/>
</dbReference>
<keyword evidence="8 12" id="KW-0028">Amino-acid biosynthesis</keyword>
<feature type="binding site" evidence="12">
    <location>
        <position position="121"/>
    </location>
    <ligand>
        <name>Zn(2+)</name>
        <dbReference type="ChEBI" id="CHEBI:29105"/>
        <note>ligand shared between dimeric partners</note>
    </ligand>
</feature>
<dbReference type="GO" id="GO:0005737">
    <property type="term" value="C:cytoplasm"/>
    <property type="evidence" value="ECO:0007669"/>
    <property type="project" value="UniProtKB-SubCell"/>
</dbReference>
<dbReference type="FunFam" id="3.10.20.810:FF:000001">
    <property type="entry name" value="Histidine biosynthesis bifunctional protein HisIE"/>
    <property type="match status" value="1"/>
</dbReference>
<name>A0A542ZQ42_9ACTN</name>
<comment type="function">
    <text evidence="12">Catalyzes the hydrolysis of the adenine ring of phosphoribosyl-AMP.</text>
</comment>
<keyword evidence="9 12" id="KW-0378">Hydrolase</keyword>
<dbReference type="InterPro" id="IPR002496">
    <property type="entry name" value="PRib_AMP_CycHydrolase_dom"/>
</dbReference>
<evidence type="ECO:0000256" key="12">
    <source>
        <dbReference type="HAMAP-Rule" id="MF_01021"/>
    </source>
</evidence>
<comment type="subunit">
    <text evidence="12">Homodimer.</text>
</comment>
<dbReference type="HAMAP" id="MF_01021">
    <property type="entry name" value="HisI"/>
    <property type="match status" value="1"/>
</dbReference>
<evidence type="ECO:0000256" key="9">
    <source>
        <dbReference type="ARBA" id="ARBA00022801"/>
    </source>
</evidence>
<evidence type="ECO:0000256" key="6">
    <source>
        <dbReference type="ARBA" id="ARBA00008299"/>
    </source>
</evidence>
<evidence type="ECO:0000259" key="13">
    <source>
        <dbReference type="Pfam" id="PF01502"/>
    </source>
</evidence>
<comment type="pathway">
    <text evidence="4">Amino-acid biosynthesis; L-histidine biosynthesis; L-histidine from 5-phospho-alpha-D-ribose 1-diphosphate: step 2/9.</text>
</comment>
<dbReference type="GO" id="GO:0000105">
    <property type="term" value="P:L-histidine biosynthetic process"/>
    <property type="evidence" value="ECO:0007669"/>
    <property type="project" value="UniProtKB-UniRule"/>
</dbReference>
<dbReference type="PANTHER" id="PTHR42945:SF1">
    <property type="entry name" value="HISTIDINE BIOSYNTHESIS BIFUNCTIONAL PROTEIN HIS7"/>
    <property type="match status" value="1"/>
</dbReference>
<comment type="cofactor">
    <cofactor evidence="12">
        <name>Mg(2+)</name>
        <dbReference type="ChEBI" id="CHEBI:18420"/>
    </cofactor>
    <text evidence="12">Binds 1 Mg(2+) ion per subunit.</text>
</comment>
<feature type="binding site" evidence="12">
    <location>
        <position position="97"/>
    </location>
    <ligand>
        <name>Mg(2+)</name>
        <dbReference type="ChEBI" id="CHEBI:18420"/>
    </ligand>
</feature>
<keyword evidence="10 12" id="KW-0460">Magnesium</keyword>
<proteinExistence type="inferred from homology"/>
<dbReference type="UniPathway" id="UPA00031">
    <property type="reaction ID" value="UER00008"/>
</dbReference>
<keyword evidence="11 12" id="KW-0368">Histidine biosynthesis</keyword>
<comment type="catalytic activity">
    <reaction evidence="1 12">
        <text>1-(5-phospho-beta-D-ribosyl)-5'-AMP + H2O = 1-(5-phospho-beta-D-ribosyl)-5-[(5-phospho-beta-D-ribosylamino)methylideneamino]imidazole-4-carboxamide</text>
        <dbReference type="Rhea" id="RHEA:20049"/>
        <dbReference type="ChEBI" id="CHEBI:15377"/>
        <dbReference type="ChEBI" id="CHEBI:58435"/>
        <dbReference type="ChEBI" id="CHEBI:59457"/>
        <dbReference type="EC" id="3.5.4.19"/>
    </reaction>
</comment>
<evidence type="ECO:0000256" key="1">
    <source>
        <dbReference type="ARBA" id="ARBA00000024"/>
    </source>
</evidence>
<feature type="binding site" evidence="12">
    <location>
        <position position="99"/>
    </location>
    <ligand>
        <name>Mg(2+)</name>
        <dbReference type="ChEBI" id="CHEBI:18420"/>
    </ligand>
</feature>
<feature type="binding site" evidence="12">
    <location>
        <position position="98"/>
    </location>
    <ligand>
        <name>Zn(2+)</name>
        <dbReference type="ChEBI" id="CHEBI:29105"/>
        <note>ligand shared between dimeric partners</note>
    </ligand>
</feature>
<dbReference type="GO" id="GO:0008270">
    <property type="term" value="F:zinc ion binding"/>
    <property type="evidence" value="ECO:0007669"/>
    <property type="project" value="UniProtKB-UniRule"/>
</dbReference>
<feature type="binding site" evidence="12">
    <location>
        <position position="101"/>
    </location>
    <ligand>
        <name>Mg(2+)</name>
        <dbReference type="ChEBI" id="CHEBI:18420"/>
    </ligand>
</feature>
<keyword evidence="7 12" id="KW-0963">Cytoplasm</keyword>
<feature type="domain" description="Phosphoribosyl-AMP cyclohydrolase" evidence="13">
    <location>
        <begin position="50"/>
        <end position="123"/>
    </location>
</feature>
<sequence>MSEPVESTQNFVDAVDQEALFDALVHQLRFDDRGLIPVVTQDARTGEVLMMAWADAEAVARTITRREGTYWSRSRGELWVKGATSGHVQKVRTVLVDCDADTVLYLVEQSGAACHTGNRTCFFRELTADGIRNDEES</sequence>
<dbReference type="NCBIfam" id="NF000768">
    <property type="entry name" value="PRK00051.1"/>
    <property type="match status" value="1"/>
</dbReference>
<dbReference type="InterPro" id="IPR026660">
    <property type="entry name" value="PRA-CH"/>
</dbReference>
<evidence type="ECO:0000313" key="14">
    <source>
        <dbReference type="EMBL" id="TQL62464.1"/>
    </source>
</evidence>
<dbReference type="InterPro" id="IPR038019">
    <property type="entry name" value="PRib_AMP_CycHydrolase_sf"/>
</dbReference>
<evidence type="ECO:0000256" key="3">
    <source>
        <dbReference type="ARBA" id="ARBA00005169"/>
    </source>
</evidence>
<dbReference type="EC" id="3.5.4.19" evidence="12"/>
<evidence type="ECO:0000256" key="10">
    <source>
        <dbReference type="ARBA" id="ARBA00022842"/>
    </source>
</evidence>
<comment type="cofactor">
    <cofactor evidence="12">
        <name>Zn(2+)</name>
        <dbReference type="ChEBI" id="CHEBI:29105"/>
    </cofactor>
    <text evidence="12">Binds 1 zinc ion per subunit.</text>
</comment>
<evidence type="ECO:0000256" key="4">
    <source>
        <dbReference type="ARBA" id="ARBA00005204"/>
    </source>
</evidence>
<evidence type="ECO:0000256" key="7">
    <source>
        <dbReference type="ARBA" id="ARBA00022490"/>
    </source>
</evidence>
<comment type="pathway">
    <text evidence="3 12">Amino-acid biosynthesis; L-histidine biosynthesis; L-histidine from 5-phospho-alpha-D-ribose 1-diphosphate: step 3/9.</text>
</comment>